<dbReference type="InterPro" id="IPR043129">
    <property type="entry name" value="ATPase_NBD"/>
</dbReference>
<dbReference type="Pfam" id="PF02541">
    <property type="entry name" value="Ppx-GppA"/>
    <property type="match status" value="1"/>
</dbReference>
<reference evidence="2 3" key="1">
    <citation type="submission" date="2019-10" db="EMBL/GenBank/DDBJ databases">
        <title>Georgenia wutianyii sp. nov. and Georgenia yuyongxinii sp. nov. isolated from plateau pika (Ochotona curzoniae) in the Qinghai-Tibet plateau of China.</title>
        <authorList>
            <person name="Tian Z."/>
        </authorList>
    </citation>
    <scope>NUCLEOTIDE SEQUENCE [LARGE SCALE GENOMIC DNA]</scope>
    <source>
        <strain evidence="2 3">DSM 21501</strain>
    </source>
</reference>
<name>A0A7J5UII1_9MICO</name>
<feature type="domain" description="Ppx/GppA phosphatase N-terminal" evidence="1">
    <location>
        <begin position="21"/>
        <end position="288"/>
    </location>
</feature>
<dbReference type="GO" id="GO:0016462">
    <property type="term" value="F:pyrophosphatase activity"/>
    <property type="evidence" value="ECO:0007669"/>
    <property type="project" value="TreeGrafter"/>
</dbReference>
<dbReference type="PANTHER" id="PTHR30005:SF13">
    <property type="entry name" value="EXOPOLYPHOSPHATASE 2"/>
    <property type="match status" value="1"/>
</dbReference>
<dbReference type="InterPro" id="IPR050273">
    <property type="entry name" value="GppA/Ppx_hydrolase"/>
</dbReference>
<gene>
    <name evidence="2" type="ORF">GB883_20670</name>
</gene>
<dbReference type="EMBL" id="WHJE01000231">
    <property type="protein sequence ID" value="KAE8762189.1"/>
    <property type="molecule type" value="Genomic_DNA"/>
</dbReference>
<dbReference type="AlphaFoldDB" id="A0A7J5UII1"/>
<sequence>MTRVAAIDCGTNSIRLLIADVGTGPVPRLTDVVRRMEIVRLGQGVDRTGRLDPAALARTLDAARDYAALCREHDVAAVRFVATSATRDAENRQEFVNGVRDALGVEPEVVSGEEEAALSFRGAASVLDPQAHPGPHLVVDIGGGSTELVLGDGEPEVAYSMDVGCVRLTERHLHDDPPTAAQEEAARADVRAMLDAAGAVVPLGRARTLVGLAGSVTTVTAHALGLSAYDPTAIDGAALSLADALGSCRALVHATREERAAMGFMHPGRVDVIGAGALVWSEVISRVAREVAARGGALTTVVTSEHDILDGIALSIGAGATTGA</sequence>
<dbReference type="OrthoDB" id="9793035at2"/>
<dbReference type="PANTHER" id="PTHR30005">
    <property type="entry name" value="EXOPOLYPHOSPHATASE"/>
    <property type="match status" value="1"/>
</dbReference>
<dbReference type="Gene3D" id="3.30.420.40">
    <property type="match status" value="1"/>
</dbReference>
<organism evidence="2 3">
    <name type="scientific">Georgenia thermotolerans</name>
    <dbReference type="NCBI Taxonomy" id="527326"/>
    <lineage>
        <taxon>Bacteria</taxon>
        <taxon>Bacillati</taxon>
        <taxon>Actinomycetota</taxon>
        <taxon>Actinomycetes</taxon>
        <taxon>Micrococcales</taxon>
        <taxon>Bogoriellaceae</taxon>
        <taxon>Georgenia</taxon>
    </lineage>
</organism>
<dbReference type="InterPro" id="IPR003695">
    <property type="entry name" value="Ppx_GppA_N"/>
</dbReference>
<evidence type="ECO:0000259" key="1">
    <source>
        <dbReference type="Pfam" id="PF02541"/>
    </source>
</evidence>
<dbReference type="RefSeq" id="WP_152203654.1">
    <property type="nucleotide sequence ID" value="NZ_VUKF01000031.1"/>
</dbReference>
<protein>
    <submittedName>
        <fullName evidence="2">Exopolyphosphatase</fullName>
    </submittedName>
</protein>
<proteinExistence type="predicted"/>
<dbReference type="SUPFAM" id="SSF53067">
    <property type="entry name" value="Actin-like ATPase domain"/>
    <property type="match status" value="2"/>
</dbReference>
<comment type="caution">
    <text evidence="2">The sequence shown here is derived from an EMBL/GenBank/DDBJ whole genome shotgun (WGS) entry which is preliminary data.</text>
</comment>
<evidence type="ECO:0000313" key="2">
    <source>
        <dbReference type="EMBL" id="KAE8762189.1"/>
    </source>
</evidence>
<accession>A0A7J5UII1</accession>
<evidence type="ECO:0000313" key="3">
    <source>
        <dbReference type="Proteomes" id="UP000451860"/>
    </source>
</evidence>
<dbReference type="Gene3D" id="3.30.420.150">
    <property type="entry name" value="Exopolyphosphatase. Domain 2"/>
    <property type="match status" value="1"/>
</dbReference>
<dbReference type="CDD" id="cd24119">
    <property type="entry name" value="ASKHA_NBD_MtPPX2-like"/>
    <property type="match status" value="1"/>
</dbReference>
<keyword evidence="3" id="KW-1185">Reference proteome</keyword>
<dbReference type="Proteomes" id="UP000451860">
    <property type="component" value="Unassembled WGS sequence"/>
</dbReference>